<sequence length="115" mass="13519">MSRMLFPQDSRFLRDWSGQTISKLAFDELQIGCIVRCVIANELPDHAAWEALYFEIVKIKNGTFWGKTLDTYRLGEDAIGLPTNRTFTFRKNHIIEIPLMWQSSFIRKKLSKYLM</sequence>
<dbReference type="AlphaFoldDB" id="A0A818YT50"/>
<organism evidence="3 7">
    <name type="scientific">Rotaria socialis</name>
    <dbReference type="NCBI Taxonomy" id="392032"/>
    <lineage>
        <taxon>Eukaryota</taxon>
        <taxon>Metazoa</taxon>
        <taxon>Spiralia</taxon>
        <taxon>Gnathifera</taxon>
        <taxon>Rotifera</taxon>
        <taxon>Eurotatoria</taxon>
        <taxon>Bdelloidea</taxon>
        <taxon>Philodinida</taxon>
        <taxon>Philodinidae</taxon>
        <taxon>Rotaria</taxon>
    </lineage>
</organism>
<dbReference type="Proteomes" id="UP000663873">
    <property type="component" value="Unassembled WGS sequence"/>
</dbReference>
<evidence type="ECO:0000313" key="6">
    <source>
        <dbReference type="EMBL" id="CAF4604710.1"/>
    </source>
</evidence>
<proteinExistence type="predicted"/>
<evidence type="ECO:0000313" key="5">
    <source>
        <dbReference type="EMBL" id="CAF4386712.1"/>
    </source>
</evidence>
<dbReference type="EMBL" id="CAJNYT010005601">
    <property type="protein sequence ID" value="CAF3759713.1"/>
    <property type="molecule type" value="Genomic_DNA"/>
</dbReference>
<dbReference type="Proteomes" id="UP000663825">
    <property type="component" value="Unassembled WGS sequence"/>
</dbReference>
<evidence type="ECO:0000313" key="3">
    <source>
        <dbReference type="EMBL" id="CAF3759713.1"/>
    </source>
</evidence>
<gene>
    <name evidence="3" type="ORF">GRG538_LOCUS31873</name>
    <name evidence="5" type="ORF">HFQ381_LOCUS19119</name>
    <name evidence="2" type="ORF">LUA448_LOCUS17313</name>
    <name evidence="6" type="ORF">QYT958_LOCUS11798</name>
    <name evidence="1" type="ORF">TIS948_LOCUS1607</name>
    <name evidence="4" type="ORF">UJA718_LOCUS7832</name>
</gene>
<evidence type="ECO:0000313" key="7">
    <source>
        <dbReference type="Proteomes" id="UP000663872"/>
    </source>
</evidence>
<dbReference type="OrthoDB" id="5285081at2759"/>
<dbReference type="Proteomes" id="UP000663833">
    <property type="component" value="Unassembled WGS sequence"/>
</dbReference>
<evidence type="ECO:0000313" key="8">
    <source>
        <dbReference type="Proteomes" id="UP000663873"/>
    </source>
</evidence>
<accession>A0A818YT50</accession>
<evidence type="ECO:0000313" key="4">
    <source>
        <dbReference type="EMBL" id="CAF4222650.1"/>
    </source>
</evidence>
<keyword evidence="8" id="KW-1185">Reference proteome</keyword>
<protein>
    <submittedName>
        <fullName evidence="3">Uncharacterized protein</fullName>
    </submittedName>
</protein>
<dbReference type="Proteomes" id="UP000663848">
    <property type="component" value="Unassembled WGS sequence"/>
</dbReference>
<dbReference type="EMBL" id="CAJNYD010002178">
    <property type="protein sequence ID" value="CAF3398072.1"/>
    <property type="molecule type" value="Genomic_DNA"/>
</dbReference>
<dbReference type="EMBL" id="CAJOBO010001526">
    <property type="protein sequence ID" value="CAF4386712.1"/>
    <property type="molecule type" value="Genomic_DNA"/>
</dbReference>
<dbReference type="Proteomes" id="UP000663851">
    <property type="component" value="Unassembled WGS sequence"/>
</dbReference>
<name>A0A818YT50_9BILA</name>
<evidence type="ECO:0000313" key="1">
    <source>
        <dbReference type="EMBL" id="CAF3003992.1"/>
    </source>
</evidence>
<dbReference type="EMBL" id="CAJNXB010000047">
    <property type="protein sequence ID" value="CAF3003992.1"/>
    <property type="molecule type" value="Genomic_DNA"/>
</dbReference>
<reference evidence="3" key="1">
    <citation type="submission" date="2021-02" db="EMBL/GenBank/DDBJ databases">
        <authorList>
            <person name="Nowell W R."/>
        </authorList>
    </citation>
    <scope>NUCLEOTIDE SEQUENCE</scope>
</reference>
<comment type="caution">
    <text evidence="3">The sequence shown here is derived from an EMBL/GenBank/DDBJ whole genome shotgun (WGS) entry which is preliminary data.</text>
</comment>
<dbReference type="EMBL" id="CAJOBP010000804">
    <property type="protein sequence ID" value="CAF4222650.1"/>
    <property type="molecule type" value="Genomic_DNA"/>
</dbReference>
<dbReference type="EMBL" id="CAJOBR010001395">
    <property type="protein sequence ID" value="CAF4604710.1"/>
    <property type="molecule type" value="Genomic_DNA"/>
</dbReference>
<evidence type="ECO:0000313" key="2">
    <source>
        <dbReference type="EMBL" id="CAF3398072.1"/>
    </source>
</evidence>
<dbReference type="Proteomes" id="UP000663872">
    <property type="component" value="Unassembled WGS sequence"/>
</dbReference>